<protein>
    <submittedName>
        <fullName evidence="1">Uncharacterized protein</fullName>
    </submittedName>
</protein>
<gene>
    <name evidence="1" type="ORF">LCGC14_1973970</name>
</gene>
<proteinExistence type="predicted"/>
<name>A0A0F9FAW4_9ZZZZ</name>
<dbReference type="AlphaFoldDB" id="A0A0F9FAW4"/>
<sequence length="70" mass="8497">MISAISINYWTNRWYRSCDRLKEFNEVADINIEPFIKIEQKLSKYYESKLMIAYELKKIFNVEIGSIFHN</sequence>
<reference evidence="1" key="1">
    <citation type="journal article" date="2015" name="Nature">
        <title>Complex archaea that bridge the gap between prokaryotes and eukaryotes.</title>
        <authorList>
            <person name="Spang A."/>
            <person name="Saw J.H."/>
            <person name="Jorgensen S.L."/>
            <person name="Zaremba-Niedzwiedzka K."/>
            <person name="Martijn J."/>
            <person name="Lind A.E."/>
            <person name="van Eijk R."/>
            <person name="Schleper C."/>
            <person name="Guy L."/>
            <person name="Ettema T.J."/>
        </authorList>
    </citation>
    <scope>NUCLEOTIDE SEQUENCE</scope>
</reference>
<evidence type="ECO:0000313" key="1">
    <source>
        <dbReference type="EMBL" id="KKL83519.1"/>
    </source>
</evidence>
<accession>A0A0F9FAW4</accession>
<comment type="caution">
    <text evidence="1">The sequence shown here is derived from an EMBL/GenBank/DDBJ whole genome shotgun (WGS) entry which is preliminary data.</text>
</comment>
<dbReference type="EMBL" id="LAZR01021961">
    <property type="protein sequence ID" value="KKL83519.1"/>
    <property type="molecule type" value="Genomic_DNA"/>
</dbReference>
<organism evidence="1">
    <name type="scientific">marine sediment metagenome</name>
    <dbReference type="NCBI Taxonomy" id="412755"/>
    <lineage>
        <taxon>unclassified sequences</taxon>
        <taxon>metagenomes</taxon>
        <taxon>ecological metagenomes</taxon>
    </lineage>
</organism>